<dbReference type="GO" id="GO:0005524">
    <property type="term" value="F:ATP binding"/>
    <property type="evidence" value="ECO:0007669"/>
    <property type="project" value="UniProtKB-KW"/>
</dbReference>
<evidence type="ECO:0000256" key="7">
    <source>
        <dbReference type="SAM" id="MobiDB-lite"/>
    </source>
</evidence>
<evidence type="ECO:0000256" key="3">
    <source>
        <dbReference type="ARBA" id="ARBA00022741"/>
    </source>
</evidence>
<reference evidence="8" key="1">
    <citation type="submission" date="2022-07" db="EMBL/GenBank/DDBJ databases">
        <title>Evaluation of T. orientalis genome assembly methods using nanopore sequencing and analysis of variation between genomes.</title>
        <authorList>
            <person name="Yam J."/>
            <person name="Micallef M.L."/>
            <person name="Liu M."/>
            <person name="Djordjevic S.P."/>
            <person name="Bogema D.R."/>
            <person name="Jenkins C."/>
        </authorList>
    </citation>
    <scope>NUCLEOTIDE SEQUENCE</scope>
    <source>
        <strain evidence="8">Fish Creek</strain>
    </source>
</reference>
<comment type="catalytic activity">
    <reaction evidence="6">
        <text>1D-myo-inositol 1,3,4,5,6-pentakisphosphate + ATP = 1D-myo-inositol hexakisphosphate + ADP + H(+)</text>
        <dbReference type="Rhea" id="RHEA:20313"/>
        <dbReference type="ChEBI" id="CHEBI:15378"/>
        <dbReference type="ChEBI" id="CHEBI:30616"/>
        <dbReference type="ChEBI" id="CHEBI:57733"/>
        <dbReference type="ChEBI" id="CHEBI:58130"/>
        <dbReference type="ChEBI" id="CHEBI:456216"/>
        <dbReference type="EC" id="2.7.1.158"/>
    </reaction>
</comment>
<feature type="compositionally biased region" description="Polar residues" evidence="7">
    <location>
        <begin position="13"/>
        <end position="31"/>
    </location>
</feature>
<evidence type="ECO:0000256" key="4">
    <source>
        <dbReference type="ARBA" id="ARBA00022777"/>
    </source>
</evidence>
<dbReference type="EC" id="2.7.1.158" evidence="1 6"/>
<evidence type="ECO:0000256" key="2">
    <source>
        <dbReference type="ARBA" id="ARBA00022679"/>
    </source>
</evidence>
<dbReference type="OrthoDB" id="361352at2759"/>
<dbReference type="InterPro" id="IPR009286">
    <property type="entry name" value="Ins_P5_2-kin"/>
</dbReference>
<feature type="region of interest" description="Disordered" evidence="7">
    <location>
        <begin position="13"/>
        <end position="34"/>
    </location>
</feature>
<organism evidence="8 9">
    <name type="scientific">Theileria orientalis</name>
    <dbReference type="NCBI Taxonomy" id="68886"/>
    <lineage>
        <taxon>Eukaryota</taxon>
        <taxon>Sar</taxon>
        <taxon>Alveolata</taxon>
        <taxon>Apicomplexa</taxon>
        <taxon>Aconoidasida</taxon>
        <taxon>Piroplasmida</taxon>
        <taxon>Theileriidae</taxon>
        <taxon>Theileria</taxon>
    </lineage>
</organism>
<comment type="domain">
    <text evidence="6">The EXKPK motif is conserved in inositol-pentakisphosphate 2-kinases of both family 1 and 2.</text>
</comment>
<gene>
    <name evidence="8" type="ORF">MACJ_001914</name>
</gene>
<dbReference type="AlphaFoldDB" id="A0A976M592"/>
<sequence>MFNELLNQTGKYSDNATMAPDSNNTVTINGSEKSKMNNNMKKISKNKIMILCDDILQRNYSMEIDADSIQILDVNGVIEYVNQSKVKQTLRSKRIFDYDKYEFCSIEEDLFHINSVVDIANINEKVDLNGVTRCSGFNGGSKGKEHIKNISLEIKLKCGLKDFKNYPSMFEMKQIKKRNVNYIISNGTSVSYGYHESYYDPCNFFELSHKSIRDEVIKLMKTPQNNLRIFANNYQVFPEELFGSKLEKKVTKGVKPHQVNGSHGRDEECMSTVKMVEDGDDLLELVVRSIMENRKKLIMLLKLQALAAGQQFVASAMYSIYSLLLRMGVSTSNPKRRNNKYTIDRMLEGDGIIGNVVKRNDKIGNGSDNYTECDDHIVNMIRKMGLYDQFKSNKRNEDGIQRAFYQKGMELIHLMYIKLISRLNSTEYCDFHINGANLSIHRESNGFNSSNYRLFKLLNEVIVCLLGFVQSARGRTNSPDYEFNVLQKRSKMSSATRNGGIDLLILEDDVIKTIMKTIYYRNKKGRLKRGYNSSGSMASKCELERIREWINMYLYGRVAMDLSIIVNILYAEPKNKGEGARMLYNKLSFVDLDLKSIDKIYKYENN</sequence>
<dbReference type="PANTHER" id="PTHR14456:SF2">
    <property type="entry name" value="INOSITOL-PENTAKISPHOSPHATE 2-KINASE"/>
    <property type="match status" value="1"/>
</dbReference>
<keyword evidence="2 6" id="KW-0808">Transferase</keyword>
<dbReference type="GO" id="GO:0035299">
    <property type="term" value="F:inositol-1,3,4,5,6-pentakisphosphate 2-kinase activity"/>
    <property type="evidence" value="ECO:0007669"/>
    <property type="project" value="UniProtKB-EC"/>
</dbReference>
<evidence type="ECO:0000256" key="1">
    <source>
        <dbReference type="ARBA" id="ARBA00012023"/>
    </source>
</evidence>
<evidence type="ECO:0000256" key="5">
    <source>
        <dbReference type="ARBA" id="ARBA00022840"/>
    </source>
</evidence>
<dbReference type="EMBL" id="CP056066">
    <property type="protein sequence ID" value="UKJ88670.2"/>
    <property type="molecule type" value="Genomic_DNA"/>
</dbReference>
<evidence type="ECO:0000256" key="6">
    <source>
        <dbReference type="RuleBase" id="RU364126"/>
    </source>
</evidence>
<keyword evidence="4 6" id="KW-0418">Kinase</keyword>
<dbReference type="GO" id="GO:0005634">
    <property type="term" value="C:nucleus"/>
    <property type="evidence" value="ECO:0007669"/>
    <property type="project" value="TreeGrafter"/>
</dbReference>
<comment type="function">
    <text evidence="6">Phosphorylates Ins(1,3,4,5,6)P5 at position 2 to form Ins(1,2,3,4,5,6)P6 (InsP6 or phytate).</text>
</comment>
<accession>A0A976M592</accession>
<protein>
    <recommendedName>
        <fullName evidence="1 6">Inositol-pentakisphosphate 2-kinase</fullName>
        <ecNumber evidence="1 6">2.7.1.158</ecNumber>
    </recommendedName>
</protein>
<keyword evidence="5 6" id="KW-0067">ATP-binding</keyword>
<keyword evidence="3 6" id="KW-0547">Nucleotide-binding</keyword>
<evidence type="ECO:0000313" key="9">
    <source>
        <dbReference type="Proteomes" id="UP000244803"/>
    </source>
</evidence>
<dbReference type="GO" id="GO:0032958">
    <property type="term" value="P:inositol phosphate biosynthetic process"/>
    <property type="evidence" value="ECO:0007669"/>
    <property type="project" value="TreeGrafter"/>
</dbReference>
<dbReference type="PANTHER" id="PTHR14456">
    <property type="entry name" value="INOSITOL POLYPHOSPHATE KINASE 1"/>
    <property type="match status" value="1"/>
</dbReference>
<evidence type="ECO:0000313" key="8">
    <source>
        <dbReference type="EMBL" id="UKJ88670.2"/>
    </source>
</evidence>
<dbReference type="Proteomes" id="UP000244803">
    <property type="component" value="Chromosome 3"/>
</dbReference>
<dbReference type="Pfam" id="PF06090">
    <property type="entry name" value="Ins_P5_2-kin"/>
    <property type="match status" value="1"/>
</dbReference>
<name>A0A976M592_THEOR</name>
<proteinExistence type="predicted"/>